<dbReference type="InterPro" id="IPR016024">
    <property type="entry name" value="ARM-type_fold"/>
</dbReference>
<dbReference type="Proteomes" id="UP001590950">
    <property type="component" value="Unassembled WGS sequence"/>
</dbReference>
<gene>
    <name evidence="1" type="ORF">N7G274_000641</name>
</gene>
<organism evidence="1 2">
    <name type="scientific">Stereocaulon virgatum</name>
    <dbReference type="NCBI Taxonomy" id="373712"/>
    <lineage>
        <taxon>Eukaryota</taxon>
        <taxon>Fungi</taxon>
        <taxon>Dikarya</taxon>
        <taxon>Ascomycota</taxon>
        <taxon>Pezizomycotina</taxon>
        <taxon>Lecanoromycetes</taxon>
        <taxon>OSLEUM clade</taxon>
        <taxon>Lecanoromycetidae</taxon>
        <taxon>Lecanorales</taxon>
        <taxon>Lecanorineae</taxon>
        <taxon>Stereocaulaceae</taxon>
        <taxon>Stereocaulon</taxon>
    </lineage>
</organism>
<comment type="caution">
    <text evidence="1">The sequence shown here is derived from an EMBL/GenBank/DDBJ whole genome shotgun (WGS) entry which is preliminary data.</text>
</comment>
<dbReference type="EMBL" id="JBEFKJ010000002">
    <property type="protein sequence ID" value="KAL2047599.1"/>
    <property type="molecule type" value="Genomic_DNA"/>
</dbReference>
<dbReference type="InterPro" id="IPR011989">
    <property type="entry name" value="ARM-like"/>
</dbReference>
<dbReference type="InterPro" id="IPR040144">
    <property type="entry name" value="RAP1GDS1"/>
</dbReference>
<dbReference type="PANTHER" id="PTHR10957">
    <property type="entry name" value="RAP1 GTPASE-GDP DISSOCIATION STIMULATOR 1"/>
    <property type="match status" value="1"/>
</dbReference>
<protein>
    <recommendedName>
        <fullName evidence="3">ARM repeat-containing protein</fullName>
    </recommendedName>
</protein>
<evidence type="ECO:0008006" key="3">
    <source>
        <dbReference type="Google" id="ProtNLM"/>
    </source>
</evidence>
<keyword evidence="2" id="KW-1185">Reference proteome</keyword>
<evidence type="ECO:0000313" key="1">
    <source>
        <dbReference type="EMBL" id="KAL2047599.1"/>
    </source>
</evidence>
<reference evidence="1 2" key="1">
    <citation type="submission" date="2024-09" db="EMBL/GenBank/DDBJ databases">
        <title>Rethinking Asexuality: The Enigmatic Case of Functional Sexual Genes in Lepraria (Stereocaulaceae).</title>
        <authorList>
            <person name="Doellman M."/>
            <person name="Sun Y."/>
            <person name="Barcenas-Pena A."/>
            <person name="Lumbsch H.T."/>
            <person name="Grewe F."/>
        </authorList>
    </citation>
    <scope>NUCLEOTIDE SEQUENCE [LARGE SCALE GENOMIC DNA]</scope>
    <source>
        <strain evidence="1 2">Mercado 3170</strain>
    </source>
</reference>
<name>A0ABR4ASH7_9LECA</name>
<accession>A0ABR4ASH7</accession>
<proteinExistence type="predicted"/>
<dbReference type="SUPFAM" id="SSF48371">
    <property type="entry name" value="ARM repeat"/>
    <property type="match status" value="2"/>
</dbReference>
<dbReference type="Gene3D" id="1.25.10.10">
    <property type="entry name" value="Leucine-rich Repeat Variant"/>
    <property type="match status" value="2"/>
</dbReference>
<evidence type="ECO:0000313" key="2">
    <source>
        <dbReference type="Proteomes" id="UP001590950"/>
    </source>
</evidence>
<sequence>MFDSLIEHFDSVGIRDADSSVEGWRYNLAHAEDEGADPHEALANVQYILQLLYLEKIDLSLATKILADGSRVEKWRLAYGEAGILEFFLKCLRPSYRGEHNEPGWTSDALRLIGNCCADLDANRERVLAWIDLPFVIEKLRSDEQADLAIAVLCNFCFDYEPAQKAARAHQLFSALVALIDSKDLNQDLLSRICQLLEFASDEFNPETCPDNSVAIIYKVIVTRDLEIEDQLLLSNSIVALLKHERFHKLAIVQDVTSLIIHLIVFSYTQDQKTISDTTILLDPRSFDTLEPGGEDTLSAMRQSLLGVMWDLSALPRFAIQYPLSSDCVGVFVSWLRAWDSDGQLCACYVLRNLASSDEACTQMVQSLHVHEPLLGLLSMTTSVPVLGEALRLLKNLGLPAANREAICSVPEAIDIITSLWSRDFLPTVQHAAATSIRLLLKGCVPNINLFLHGYSTDRLLGDMNSGQLSRLFCLFEASRDLAARVELARILIEIWRTIHIQISRSDADHDTATKIIAQAEKLGENVAAPVVWMIIESENPSLVTEGWFGLTLMASSREGGEAVWKAIRDGEALASLKRTIADHNSESKDRTNALVLVNKLLQRKYADPSLETTLIPLLQGSTNSETIDSGIRNGLDQVALI</sequence>